<proteinExistence type="predicted"/>
<protein>
    <submittedName>
        <fullName evidence="1">Uncharacterized protein</fullName>
    </submittedName>
</protein>
<keyword evidence="2" id="KW-1185">Reference proteome</keyword>
<sequence length="104" mass="11805">MKRPYANPSYGRKKMMELKKIIHHPQILRVSGMLHRKLKLAMPKKTNEDAQPNTAYTDATYVHIRAVVLYWTSCLDFATLGLAGLYGVNICSLVLPIYPPLGYV</sequence>
<dbReference type="AlphaFoldDB" id="A0AAD4T8L9"/>
<evidence type="ECO:0000313" key="1">
    <source>
        <dbReference type="EMBL" id="KAI3942512.1"/>
    </source>
</evidence>
<evidence type="ECO:0000313" key="2">
    <source>
        <dbReference type="Proteomes" id="UP001202328"/>
    </source>
</evidence>
<comment type="caution">
    <text evidence="1">The sequence shown here is derived from an EMBL/GenBank/DDBJ whole genome shotgun (WGS) entry which is preliminary data.</text>
</comment>
<name>A0AAD4T8L9_9MAGN</name>
<reference evidence="1" key="1">
    <citation type="submission" date="2022-04" db="EMBL/GenBank/DDBJ databases">
        <title>A functionally conserved STORR gene fusion in Papaver species that diverged 16.8 million years ago.</title>
        <authorList>
            <person name="Catania T."/>
        </authorList>
    </citation>
    <scope>NUCLEOTIDE SEQUENCE</scope>
    <source>
        <strain evidence="1">S-188037</strain>
    </source>
</reference>
<accession>A0AAD4T8L9</accession>
<dbReference type="Proteomes" id="UP001202328">
    <property type="component" value="Unassembled WGS sequence"/>
</dbReference>
<organism evidence="1 2">
    <name type="scientific">Papaver atlanticum</name>
    <dbReference type="NCBI Taxonomy" id="357466"/>
    <lineage>
        <taxon>Eukaryota</taxon>
        <taxon>Viridiplantae</taxon>
        <taxon>Streptophyta</taxon>
        <taxon>Embryophyta</taxon>
        <taxon>Tracheophyta</taxon>
        <taxon>Spermatophyta</taxon>
        <taxon>Magnoliopsida</taxon>
        <taxon>Ranunculales</taxon>
        <taxon>Papaveraceae</taxon>
        <taxon>Papaveroideae</taxon>
        <taxon>Papaver</taxon>
    </lineage>
</organism>
<gene>
    <name evidence="1" type="ORF">MKW98_013164</name>
</gene>
<dbReference type="EMBL" id="JAJJMB010004648">
    <property type="protein sequence ID" value="KAI3942512.1"/>
    <property type="molecule type" value="Genomic_DNA"/>
</dbReference>